<dbReference type="RefSeq" id="WP_137096152.1">
    <property type="nucleotide sequence ID" value="NZ_SWMS01000014.1"/>
</dbReference>
<keyword evidence="2" id="KW-1185">Reference proteome</keyword>
<evidence type="ECO:0000313" key="2">
    <source>
        <dbReference type="Proteomes" id="UP000309992"/>
    </source>
</evidence>
<proteinExistence type="predicted"/>
<gene>
    <name evidence="1" type="ORF">FCN18_24245</name>
</gene>
<name>A0ABY2S067_9PSEU</name>
<dbReference type="Proteomes" id="UP000309992">
    <property type="component" value="Unassembled WGS sequence"/>
</dbReference>
<accession>A0ABY2S067</accession>
<comment type="caution">
    <text evidence="1">The sequence shown here is derived from an EMBL/GenBank/DDBJ whole genome shotgun (WGS) entry which is preliminary data.</text>
</comment>
<reference evidence="1 2" key="1">
    <citation type="journal article" date="2015" name="Antonie Van Leeuwenhoek">
        <title>Prauserella endophytica sp. nov., an endophytic actinobacterium isolated from Tamarix taklamakanensis.</title>
        <authorList>
            <person name="Liu J.M."/>
            <person name="Habden X."/>
            <person name="Guo L."/>
            <person name="Tuo L."/>
            <person name="Jiang Z.K."/>
            <person name="Liu S.W."/>
            <person name="Liu X.F."/>
            <person name="Chen L."/>
            <person name="Li R.F."/>
            <person name="Zhang Y.Q."/>
            <person name="Sun C.H."/>
        </authorList>
    </citation>
    <scope>NUCLEOTIDE SEQUENCE [LARGE SCALE GENOMIC DNA]</scope>
    <source>
        <strain evidence="1 2">CGMCC 4.7182</strain>
    </source>
</reference>
<organism evidence="1 2">
    <name type="scientific">Prauserella endophytica</name>
    <dbReference type="NCBI Taxonomy" id="1592324"/>
    <lineage>
        <taxon>Bacteria</taxon>
        <taxon>Bacillati</taxon>
        <taxon>Actinomycetota</taxon>
        <taxon>Actinomycetes</taxon>
        <taxon>Pseudonocardiales</taxon>
        <taxon>Pseudonocardiaceae</taxon>
        <taxon>Prauserella</taxon>
        <taxon>Prauserella coralliicola group</taxon>
    </lineage>
</organism>
<sequence length="110" mass="12714">MTRENDTERVKITLHNKDQVWAVDLLREKGWPWERGADGRHRKKELGSSGESVTWTLTLASAEDDTLELYQKLPIDPEPHRHRRPSWVRRAAAAIRGWMPSLHLPEAVTA</sequence>
<dbReference type="EMBL" id="SWMS01000014">
    <property type="protein sequence ID" value="TKG67020.1"/>
    <property type="molecule type" value="Genomic_DNA"/>
</dbReference>
<protein>
    <submittedName>
        <fullName evidence="1">Uncharacterized protein</fullName>
    </submittedName>
</protein>
<evidence type="ECO:0000313" key="1">
    <source>
        <dbReference type="EMBL" id="TKG67020.1"/>
    </source>
</evidence>